<protein>
    <submittedName>
        <fullName evidence="1">Uncharacterized protein</fullName>
    </submittedName>
</protein>
<name>A0A0E9V722_ANGAN</name>
<evidence type="ECO:0000313" key="1">
    <source>
        <dbReference type="EMBL" id="JAH73837.1"/>
    </source>
</evidence>
<reference evidence="1" key="2">
    <citation type="journal article" date="2015" name="Fish Shellfish Immunol.">
        <title>Early steps in the European eel (Anguilla anguilla)-Vibrio vulnificus interaction in the gills: Role of the RtxA13 toxin.</title>
        <authorList>
            <person name="Callol A."/>
            <person name="Pajuelo D."/>
            <person name="Ebbesson L."/>
            <person name="Teles M."/>
            <person name="MacKenzie S."/>
            <person name="Amaro C."/>
        </authorList>
    </citation>
    <scope>NUCLEOTIDE SEQUENCE</scope>
</reference>
<accession>A0A0E9V722</accession>
<sequence>MRHKRKKDLEKLATK</sequence>
<organism evidence="1">
    <name type="scientific">Anguilla anguilla</name>
    <name type="common">European freshwater eel</name>
    <name type="synonym">Muraena anguilla</name>
    <dbReference type="NCBI Taxonomy" id="7936"/>
    <lineage>
        <taxon>Eukaryota</taxon>
        <taxon>Metazoa</taxon>
        <taxon>Chordata</taxon>
        <taxon>Craniata</taxon>
        <taxon>Vertebrata</taxon>
        <taxon>Euteleostomi</taxon>
        <taxon>Actinopterygii</taxon>
        <taxon>Neopterygii</taxon>
        <taxon>Teleostei</taxon>
        <taxon>Anguilliformes</taxon>
        <taxon>Anguillidae</taxon>
        <taxon>Anguilla</taxon>
    </lineage>
</organism>
<reference evidence="1" key="1">
    <citation type="submission" date="2014-11" db="EMBL/GenBank/DDBJ databases">
        <authorList>
            <person name="Amaro Gonzalez C."/>
        </authorList>
    </citation>
    <scope>NUCLEOTIDE SEQUENCE</scope>
</reference>
<dbReference type="EMBL" id="GBXM01034740">
    <property type="protein sequence ID" value="JAH73837.1"/>
    <property type="molecule type" value="Transcribed_RNA"/>
</dbReference>
<proteinExistence type="predicted"/>